<dbReference type="InterPro" id="IPR018736">
    <property type="entry name" value="DUF2279_periplasmic_lipo"/>
</dbReference>
<proteinExistence type="predicted"/>
<keyword evidence="1" id="KW-0732">Signal</keyword>
<dbReference type="NCBIfam" id="NF008028">
    <property type="entry name" value="PRK10759.1"/>
    <property type="match status" value="1"/>
</dbReference>
<keyword evidence="3" id="KW-1185">Reference proteome</keyword>
<organism evidence="2 3">
    <name type="scientific">Mixta calida</name>
    <dbReference type="NCBI Taxonomy" id="665913"/>
    <lineage>
        <taxon>Bacteria</taxon>
        <taxon>Pseudomonadati</taxon>
        <taxon>Pseudomonadota</taxon>
        <taxon>Gammaproteobacteria</taxon>
        <taxon>Enterobacterales</taxon>
        <taxon>Erwiniaceae</taxon>
        <taxon>Mixta</taxon>
    </lineage>
</organism>
<evidence type="ECO:0000313" key="3">
    <source>
        <dbReference type="Proteomes" id="UP000237673"/>
    </source>
</evidence>
<accession>A0ABM6S3G2</accession>
<feature type="chain" id="PRO_5045862188" description="YfiM family lipoprotein" evidence="1">
    <location>
        <begin position="20"/>
        <end position="106"/>
    </location>
</feature>
<dbReference type="GeneID" id="84633852"/>
<dbReference type="PANTHER" id="PTHR35462">
    <property type="match status" value="1"/>
</dbReference>
<gene>
    <name evidence="2" type="ORF">C2E16_16355</name>
</gene>
<dbReference type="Proteomes" id="UP000237673">
    <property type="component" value="Chromosome"/>
</dbReference>
<dbReference type="InterPro" id="IPR017028">
    <property type="entry name" value="UCP034456"/>
</dbReference>
<dbReference type="RefSeq" id="WP_038624565.1">
    <property type="nucleotide sequence ID" value="NZ_CAXOMJ010000034.1"/>
</dbReference>
<evidence type="ECO:0008006" key="4">
    <source>
        <dbReference type="Google" id="ProtNLM"/>
    </source>
</evidence>
<evidence type="ECO:0000313" key="2">
    <source>
        <dbReference type="EMBL" id="AUY26321.1"/>
    </source>
</evidence>
<reference evidence="2 3" key="1">
    <citation type="submission" date="2018-01" db="EMBL/GenBank/DDBJ databases">
        <title>Complete and assembled Genome of Pantoea calida DSM22759T.</title>
        <authorList>
            <person name="Stevens M.J.A."/>
            <person name="Zurfluh K."/>
            <person name="Stephan R."/>
        </authorList>
    </citation>
    <scope>NUCLEOTIDE SEQUENCE [LARGE SCALE GENOMIC DNA]</scope>
    <source>
        <strain evidence="2 3">DSM 22759</strain>
    </source>
</reference>
<name>A0ABM6S3G2_9GAMM</name>
<evidence type="ECO:0000256" key="1">
    <source>
        <dbReference type="SAM" id="SignalP"/>
    </source>
</evidence>
<protein>
    <recommendedName>
        <fullName evidence="4">YfiM family lipoprotein</fullName>
    </recommendedName>
</protein>
<dbReference type="Pfam" id="PF10043">
    <property type="entry name" value="DUF2279"/>
    <property type="match status" value="1"/>
</dbReference>
<dbReference type="EMBL" id="CP026378">
    <property type="protein sequence ID" value="AUY26321.1"/>
    <property type="molecule type" value="Genomic_DNA"/>
</dbReference>
<dbReference type="PANTHER" id="PTHR35462:SF2">
    <property type="entry name" value="TRANSMEMBRANE PROTEIN"/>
    <property type="match status" value="1"/>
</dbReference>
<feature type="signal peptide" evidence="1">
    <location>
        <begin position="1"/>
        <end position="19"/>
    </location>
</feature>
<dbReference type="PIRSF" id="PIRSF034456">
    <property type="entry name" value="UCP034456"/>
    <property type="match status" value="1"/>
</dbReference>
<sequence length="106" mass="11678">MRIMLLLLCLCCTGCSHTAQDRWTGKDKAQHFIASALLSVAGNEYGQQQGWNTRRSNSFGLMFAFSLGAVKEVYDSRPDGSGWSWKDLGWDIAGAATGFVLWNIGQ</sequence>